<name>A0A8H6WUU4_9AGAR</name>
<dbReference type="EMBL" id="JACAZI010000034">
    <property type="protein sequence ID" value="KAF7329027.1"/>
    <property type="molecule type" value="Genomic_DNA"/>
</dbReference>
<evidence type="ECO:0000256" key="2">
    <source>
        <dbReference type="SAM" id="MobiDB-lite"/>
    </source>
</evidence>
<feature type="compositionally biased region" description="Pro residues" evidence="2">
    <location>
        <begin position="308"/>
        <end position="326"/>
    </location>
</feature>
<dbReference type="Pfam" id="PF13920">
    <property type="entry name" value="zf-C3HC4_3"/>
    <property type="match status" value="1"/>
</dbReference>
<accession>A0A8H6WUU4</accession>
<dbReference type="GO" id="GO:0008270">
    <property type="term" value="F:zinc ion binding"/>
    <property type="evidence" value="ECO:0007669"/>
    <property type="project" value="UniProtKB-KW"/>
</dbReference>
<dbReference type="Gene3D" id="3.30.40.10">
    <property type="entry name" value="Zinc/RING finger domain, C3HC4 (zinc finger)"/>
    <property type="match status" value="1"/>
</dbReference>
<keyword evidence="1" id="KW-0863">Zinc-finger</keyword>
<comment type="caution">
    <text evidence="4">The sequence shown here is derived from an EMBL/GenBank/DDBJ whole genome shotgun (WGS) entry which is preliminary data.</text>
</comment>
<dbReference type="Proteomes" id="UP000620124">
    <property type="component" value="Unassembled WGS sequence"/>
</dbReference>
<sequence>MGVLIVPFQTLAALRIHRLHYLLAAFVLYRAAARFLHSLVHKLYFHPCVSRLYLRTLPWRPVHKQTCFPPLYYLPANRLYFHRLTTLRVCRLSLLRHPIHRLTRLLLLPPISNSPRPQPVGSVAPPPQPDLFPPIISPSRRQALLPPVSNPPRPQILLPPVGSLHTVESNISLHDGSLPLRPQTSPPNRSFRAAPSSPQIECLPIITPPRAQALPLPISSPPRPHVLFSSTSSTPLLPVITPLRSRASPPPISTFRAPPNIRRLPPITSPTRGQVSAQPVSNPPRQTLLPPLNRFLTVENSLSLPLPQVSPPPTSSPPNPRTPPPQTDSLPPTSAPPNPEARAHNGYPPNDDLSSALEVQLERLEQQLSDLRRVGLCVICQDEEAIMAVVDCGHMAMCRSCSDVITRGSRECPPLPDEDCRRARSPRPAFPPSPRAVRGSPPPRTGSPPGPSSPRPRRDSLELARERLELGWQPPRTSNPPSPRQRLDSLARARLERVGLSCTQQPILFSVPF</sequence>
<feature type="region of interest" description="Disordered" evidence="2">
    <location>
        <begin position="241"/>
        <end position="289"/>
    </location>
</feature>
<proteinExistence type="predicted"/>
<feature type="compositionally biased region" description="Pro residues" evidence="2">
    <location>
        <begin position="428"/>
        <end position="454"/>
    </location>
</feature>
<protein>
    <submittedName>
        <fullName evidence="4">E3 ubiquitin-protein ligase cblA</fullName>
    </submittedName>
</protein>
<reference evidence="4" key="1">
    <citation type="submission" date="2020-05" db="EMBL/GenBank/DDBJ databases">
        <title>Mycena genomes resolve the evolution of fungal bioluminescence.</title>
        <authorList>
            <person name="Tsai I.J."/>
        </authorList>
    </citation>
    <scope>NUCLEOTIDE SEQUENCE</scope>
    <source>
        <strain evidence="4">CCC161011</strain>
    </source>
</reference>
<gene>
    <name evidence="4" type="ORF">MVEN_02532800</name>
</gene>
<evidence type="ECO:0000313" key="4">
    <source>
        <dbReference type="EMBL" id="KAF7329027.1"/>
    </source>
</evidence>
<feature type="region of interest" description="Disordered" evidence="2">
    <location>
        <begin position="173"/>
        <end position="196"/>
    </location>
</feature>
<feature type="domain" description="RING-type" evidence="3">
    <location>
        <begin position="377"/>
        <end position="413"/>
    </location>
</feature>
<dbReference type="AlphaFoldDB" id="A0A8H6WUU4"/>
<keyword evidence="5" id="KW-1185">Reference proteome</keyword>
<organism evidence="4 5">
    <name type="scientific">Mycena venus</name>
    <dbReference type="NCBI Taxonomy" id="2733690"/>
    <lineage>
        <taxon>Eukaryota</taxon>
        <taxon>Fungi</taxon>
        <taxon>Dikarya</taxon>
        <taxon>Basidiomycota</taxon>
        <taxon>Agaricomycotina</taxon>
        <taxon>Agaricomycetes</taxon>
        <taxon>Agaricomycetidae</taxon>
        <taxon>Agaricales</taxon>
        <taxon>Marasmiineae</taxon>
        <taxon>Mycenaceae</taxon>
        <taxon>Mycena</taxon>
    </lineage>
</organism>
<dbReference type="PROSITE" id="PS50089">
    <property type="entry name" value="ZF_RING_2"/>
    <property type="match status" value="1"/>
</dbReference>
<keyword evidence="1" id="KW-0479">Metal-binding</keyword>
<feature type="region of interest" description="Disordered" evidence="2">
    <location>
        <begin position="406"/>
        <end position="487"/>
    </location>
</feature>
<keyword evidence="1" id="KW-0862">Zinc</keyword>
<dbReference type="InterPro" id="IPR013083">
    <property type="entry name" value="Znf_RING/FYVE/PHD"/>
</dbReference>
<feature type="region of interest" description="Disordered" evidence="2">
    <location>
        <begin position="303"/>
        <end position="353"/>
    </location>
</feature>
<feature type="compositionally biased region" description="Polar residues" evidence="2">
    <location>
        <begin position="269"/>
        <end position="285"/>
    </location>
</feature>
<evidence type="ECO:0000313" key="5">
    <source>
        <dbReference type="Proteomes" id="UP000620124"/>
    </source>
</evidence>
<evidence type="ECO:0000259" key="3">
    <source>
        <dbReference type="PROSITE" id="PS50089"/>
    </source>
</evidence>
<dbReference type="InterPro" id="IPR001841">
    <property type="entry name" value="Znf_RING"/>
</dbReference>
<dbReference type="OrthoDB" id="3045089at2759"/>
<evidence type="ECO:0000256" key="1">
    <source>
        <dbReference type="PROSITE-ProRule" id="PRU00175"/>
    </source>
</evidence>
<feature type="compositionally biased region" description="Basic and acidic residues" evidence="2">
    <location>
        <begin position="456"/>
        <end position="469"/>
    </location>
</feature>